<feature type="transmembrane region" description="Helical" evidence="1">
    <location>
        <begin position="383"/>
        <end position="402"/>
    </location>
</feature>
<dbReference type="OrthoDB" id="3692311at2759"/>
<reference evidence="2" key="1">
    <citation type="submission" date="2017-09" db="EMBL/GenBank/DDBJ databases">
        <title>Polyketide synthases of a Diaporthe helianthi virulent isolate.</title>
        <authorList>
            <person name="Baroncelli R."/>
        </authorList>
    </citation>
    <scope>NUCLEOTIDE SEQUENCE [LARGE SCALE GENOMIC DNA]</scope>
    <source>
        <strain evidence="2">7/96</strain>
    </source>
</reference>
<keyword evidence="1" id="KW-0812">Transmembrane</keyword>
<name>A0A2P5HG51_DIAHE</name>
<feature type="transmembrane region" description="Helical" evidence="1">
    <location>
        <begin position="323"/>
        <end position="349"/>
    </location>
</feature>
<keyword evidence="1" id="KW-1133">Transmembrane helix</keyword>
<dbReference type="AlphaFoldDB" id="A0A2P5HG51"/>
<sequence length="873" mass="95191">MYLTQQRRPQTPVSQIIDQYASILPDDESIHTRPAPQSYQVVNVHQASGNLTTISGNIPAAESGEIQHEMVPTTAPRAAKGARRTVLARSSDGSWRRVQWPVRDSELFMRTRSQAVNSAPLAQSVSDRSSSIYGDDASRGTMLSTITMVEAALAEQQTYQRTQGVQILGHSPSSSSSTGVSGIPGRIEIRHVDENQEYEQSRRHSASDYGDQCASCHSDEFEHDEHLAAHRSTSTHESYNNTSGGRAAFREYGPTVPVAPPSPLPASSEFHTGNLLEEAAMKPWLQDVVRVCSYALASCSVVLPVAFVALTIVVIFMRGHPVFSGWSAVAALVEIAAATWPIIFATTVAQCFRAGFILRRVGSSTGRVCSYAQRDLTLPRLEAWCLVVFLAWCLSPIGPLAARHMYGTTQETVRGNRDVLYMDSTGYNQVWDPRSADTLSPRGRSELIQTIGAKYIRSLSHDNLNHPLSEPLSISSPTRYAPVGSVVSPKSMNEGLVPHGIRARDETATNTRGVVPNTADLEALNFSMTSSAFNLQCGDWTLMTRYLSNNTLSERIYYSASQTLGLSMPTHDDSRAGAPSTLRFVSLNTKSVPSDTTKLTRRRLDAANQTVGQWEYSSISCSYEQIFYNVPMRCSRDTSGSIKSCNQSAAAQLIPSNATLGTPLADFALDFVWSGNLPTTDMAATATERYIQRGGPSHTRRFVRARDVRNPSSMFNLSATVSPDEFAQRFGRLFSTWVGLGYCPQCASDVEASISSIPANLQPRYKKVSSTVTWSGERVYTVNWAWLAVFMVSTSAMLVAAVGAIVVENMVVAKVAKGNTARRPISKEDVVPPHPPTIYSTASNGQRSPQWGKTAVKDLNAATGSGHSLGVYR</sequence>
<keyword evidence="3" id="KW-1185">Reference proteome</keyword>
<evidence type="ECO:0000313" key="3">
    <source>
        <dbReference type="Proteomes" id="UP000094444"/>
    </source>
</evidence>
<evidence type="ECO:0000256" key="1">
    <source>
        <dbReference type="SAM" id="Phobius"/>
    </source>
</evidence>
<organism evidence="2 3">
    <name type="scientific">Diaporthe helianthi</name>
    <dbReference type="NCBI Taxonomy" id="158607"/>
    <lineage>
        <taxon>Eukaryota</taxon>
        <taxon>Fungi</taxon>
        <taxon>Dikarya</taxon>
        <taxon>Ascomycota</taxon>
        <taxon>Pezizomycotina</taxon>
        <taxon>Sordariomycetes</taxon>
        <taxon>Sordariomycetidae</taxon>
        <taxon>Diaporthales</taxon>
        <taxon>Diaporthaceae</taxon>
        <taxon>Diaporthe</taxon>
    </lineage>
</organism>
<evidence type="ECO:0008006" key="4">
    <source>
        <dbReference type="Google" id="ProtNLM"/>
    </source>
</evidence>
<evidence type="ECO:0000313" key="2">
    <source>
        <dbReference type="EMBL" id="POS69214.1"/>
    </source>
</evidence>
<gene>
    <name evidence="2" type="ORF">DHEL01_v212392</name>
</gene>
<dbReference type="EMBL" id="MAVT02002543">
    <property type="protein sequence ID" value="POS69214.1"/>
    <property type="molecule type" value="Genomic_DNA"/>
</dbReference>
<accession>A0A2P5HG51</accession>
<feature type="transmembrane region" description="Helical" evidence="1">
    <location>
        <begin position="291"/>
        <end position="317"/>
    </location>
</feature>
<keyword evidence="1" id="KW-0472">Membrane</keyword>
<comment type="caution">
    <text evidence="2">The sequence shown here is derived from an EMBL/GenBank/DDBJ whole genome shotgun (WGS) entry which is preliminary data.</text>
</comment>
<proteinExistence type="predicted"/>
<protein>
    <recommendedName>
        <fullName evidence="4">Transmembrane protein</fullName>
    </recommendedName>
</protein>
<dbReference type="InParanoid" id="A0A2P5HG51"/>
<dbReference type="Proteomes" id="UP000094444">
    <property type="component" value="Unassembled WGS sequence"/>
</dbReference>
<feature type="transmembrane region" description="Helical" evidence="1">
    <location>
        <begin position="784"/>
        <end position="807"/>
    </location>
</feature>